<dbReference type="Pfam" id="PF01547">
    <property type="entry name" value="SBP_bac_1"/>
    <property type="match status" value="1"/>
</dbReference>
<dbReference type="Gene3D" id="3.40.190.10">
    <property type="entry name" value="Periplasmic binding protein-like II"/>
    <property type="match status" value="2"/>
</dbReference>
<keyword evidence="9" id="KW-1185">Reference proteome</keyword>
<evidence type="ECO:0000256" key="6">
    <source>
        <dbReference type="SAM" id="MobiDB-lite"/>
    </source>
</evidence>
<dbReference type="PROSITE" id="PS51257">
    <property type="entry name" value="PROKAR_LIPOPROTEIN"/>
    <property type="match status" value="1"/>
</dbReference>
<evidence type="ECO:0000256" key="7">
    <source>
        <dbReference type="SAM" id="SignalP"/>
    </source>
</evidence>
<feature type="compositionally biased region" description="Polar residues" evidence="6">
    <location>
        <begin position="26"/>
        <end position="43"/>
    </location>
</feature>
<evidence type="ECO:0000256" key="3">
    <source>
        <dbReference type="ARBA" id="ARBA00023136"/>
    </source>
</evidence>
<keyword evidence="1" id="KW-1003">Cell membrane</keyword>
<feature type="signal peptide" evidence="7">
    <location>
        <begin position="1"/>
        <end position="21"/>
    </location>
</feature>
<keyword evidence="5" id="KW-0449">Lipoprotein</keyword>
<dbReference type="RefSeq" id="WP_073278591.1">
    <property type="nucleotide sequence ID" value="NZ_FRAC01000022.1"/>
</dbReference>
<name>A0A1M6XH52_9FIRM</name>
<dbReference type="PANTHER" id="PTHR43649:SF33">
    <property type="entry name" value="POLYGALACTURONAN_RHAMNOGALACTURONAN-BINDING PROTEIN YTCQ"/>
    <property type="match status" value="1"/>
</dbReference>
<reference evidence="8 9" key="1">
    <citation type="submission" date="2016-11" db="EMBL/GenBank/DDBJ databases">
        <authorList>
            <person name="Jaros S."/>
            <person name="Januszkiewicz K."/>
            <person name="Wedrychowicz H."/>
        </authorList>
    </citation>
    <scope>NUCLEOTIDE SEQUENCE [LARGE SCALE GENOMIC DNA]</scope>
    <source>
        <strain evidence="8 9">DSM 15929</strain>
    </source>
</reference>
<dbReference type="STRING" id="1121322.SAMN02745136_03966"/>
<protein>
    <submittedName>
        <fullName evidence="8">Raffinose/stachyose/melibiose transport system substrate-binding protein</fullName>
    </submittedName>
</protein>
<organism evidence="8 9">
    <name type="scientific">Anaerocolumna jejuensis DSM 15929</name>
    <dbReference type="NCBI Taxonomy" id="1121322"/>
    <lineage>
        <taxon>Bacteria</taxon>
        <taxon>Bacillati</taxon>
        <taxon>Bacillota</taxon>
        <taxon>Clostridia</taxon>
        <taxon>Lachnospirales</taxon>
        <taxon>Lachnospiraceae</taxon>
        <taxon>Anaerocolumna</taxon>
    </lineage>
</organism>
<dbReference type="PANTHER" id="PTHR43649">
    <property type="entry name" value="ARABINOSE-BINDING PROTEIN-RELATED"/>
    <property type="match status" value="1"/>
</dbReference>
<keyword evidence="4" id="KW-0564">Palmitate</keyword>
<dbReference type="InterPro" id="IPR006059">
    <property type="entry name" value="SBP"/>
</dbReference>
<sequence>MKKRVLSLLLCCIFVVTLLMGCSSKGTGNTNTPGSEGNKDNGSNGKGEKVTLEWETTATSEKIPVYQELIDKFTKETGIKVELVTPGNDYETVMKTRMASGDLPDIWETHGWSVARYSEYLMPLNDQKWFSRIDESILPVISDKEDNIYCLPLTIGVNTISYNKDVFKAAGVDASAIRTWKDFDDACAKIKASGVTPIFLGNKDSSTIAQLCEDIPPAFLTTQSVEDNQKEALKNGKFDFAKYWTPISEMVDSWMQKGYFNKDVLTSDNDAGCQALAKGECGMIFGGGNNILFARTYNPDANLGYLACPGVNEDDVSFISMGEGTCVGMWKDTTYPEESKKFLEYLSQVENCEKVATSSGDIPGLKDVKNEDAYITQAFREAQTMYKGDIEYVPLFDREYLPSGMWDDLGVGMTKLIMEPGKAVKDSVDYLQDAYNNKMIK</sequence>
<dbReference type="AlphaFoldDB" id="A0A1M6XH52"/>
<evidence type="ECO:0000313" key="8">
    <source>
        <dbReference type="EMBL" id="SHL05238.1"/>
    </source>
</evidence>
<evidence type="ECO:0000256" key="4">
    <source>
        <dbReference type="ARBA" id="ARBA00023139"/>
    </source>
</evidence>
<feature type="chain" id="PRO_5039475863" evidence="7">
    <location>
        <begin position="22"/>
        <end position="441"/>
    </location>
</feature>
<keyword evidence="2 7" id="KW-0732">Signal</keyword>
<dbReference type="OrthoDB" id="9798191at2"/>
<evidence type="ECO:0000256" key="1">
    <source>
        <dbReference type="ARBA" id="ARBA00022475"/>
    </source>
</evidence>
<accession>A0A1M6XH52</accession>
<evidence type="ECO:0000256" key="2">
    <source>
        <dbReference type="ARBA" id="ARBA00022729"/>
    </source>
</evidence>
<dbReference type="SUPFAM" id="SSF53850">
    <property type="entry name" value="Periplasmic binding protein-like II"/>
    <property type="match status" value="1"/>
</dbReference>
<dbReference type="EMBL" id="FRAC01000022">
    <property type="protein sequence ID" value="SHL05238.1"/>
    <property type="molecule type" value="Genomic_DNA"/>
</dbReference>
<dbReference type="InterPro" id="IPR050490">
    <property type="entry name" value="Bact_solute-bd_prot1"/>
</dbReference>
<evidence type="ECO:0000313" key="9">
    <source>
        <dbReference type="Proteomes" id="UP000184386"/>
    </source>
</evidence>
<feature type="region of interest" description="Disordered" evidence="6">
    <location>
        <begin position="26"/>
        <end position="47"/>
    </location>
</feature>
<evidence type="ECO:0000256" key="5">
    <source>
        <dbReference type="ARBA" id="ARBA00023288"/>
    </source>
</evidence>
<keyword evidence="3" id="KW-0472">Membrane</keyword>
<proteinExistence type="predicted"/>
<dbReference type="Proteomes" id="UP000184386">
    <property type="component" value="Unassembled WGS sequence"/>
</dbReference>
<gene>
    <name evidence="8" type="ORF">SAMN02745136_03966</name>
</gene>